<protein>
    <submittedName>
        <fullName evidence="1">Uncharacterized protein</fullName>
    </submittedName>
</protein>
<organism evidence="1 2">
    <name type="scientific">Xanthomonas cannabis pv. phaseoli</name>
    <dbReference type="NCBI Taxonomy" id="1885902"/>
    <lineage>
        <taxon>Bacteria</taxon>
        <taxon>Pseudomonadati</taxon>
        <taxon>Pseudomonadota</taxon>
        <taxon>Gammaproteobacteria</taxon>
        <taxon>Lysobacterales</taxon>
        <taxon>Lysobacteraceae</taxon>
        <taxon>Xanthomonas</taxon>
    </lineage>
</organism>
<dbReference type="RefSeq" id="WP_047693013.1">
    <property type="nucleotide sequence ID" value="NZ_KN265459.1"/>
</dbReference>
<reference evidence="1 2" key="1">
    <citation type="submission" date="2014-10" db="EMBL/GenBank/DDBJ databases">
        <title>Genome sequence of a Xanthomonas strain that is pathogenic on beans.</title>
        <authorList>
            <person name="Aritua V."/>
            <person name="Sapp M."/>
            <person name="Harrison J."/>
            <person name="Smith J."/>
            <person name="Studholme D."/>
        </authorList>
    </citation>
    <scope>NUCLEOTIDE SEQUENCE [LARGE SCALE GENOMIC DNA]</scope>
    <source>
        <strain evidence="1 2">Nyagatare</strain>
    </source>
</reference>
<dbReference type="EMBL" id="JRQI01000004">
    <property type="protein sequence ID" value="KGK59558.1"/>
    <property type="molecule type" value="Genomic_DNA"/>
</dbReference>
<accession>A0AB34PG91</accession>
<evidence type="ECO:0000313" key="1">
    <source>
        <dbReference type="EMBL" id="KGK59558.1"/>
    </source>
</evidence>
<name>A0AB34PG91_9XANT</name>
<evidence type="ECO:0000313" key="2">
    <source>
        <dbReference type="Proteomes" id="UP000029879"/>
    </source>
</evidence>
<sequence length="66" mass="7296">MDNSAGLFEQLQQRLACASEPLEVLNQFEAELLYAFPAEATSVVELVASWGHRLGVLTREDIDGFV</sequence>
<proteinExistence type="predicted"/>
<dbReference type="Proteomes" id="UP000029879">
    <property type="component" value="Unassembled WGS sequence"/>
</dbReference>
<comment type="caution">
    <text evidence="1">The sequence shown here is derived from an EMBL/GenBank/DDBJ whole genome shotgun (WGS) entry which is preliminary data.</text>
</comment>
<dbReference type="AlphaFoldDB" id="A0AB34PG91"/>
<gene>
    <name evidence="1" type="ORF">NC00_01145</name>
</gene>